<dbReference type="RefSeq" id="WP_253646878.1">
    <property type="nucleotide sequence ID" value="NZ_BAAAMO010000002.1"/>
</dbReference>
<dbReference type="InterPro" id="IPR036188">
    <property type="entry name" value="FAD/NAD-bd_sf"/>
</dbReference>
<gene>
    <name evidence="2" type="ORF">ACFQ04_05295</name>
</gene>
<evidence type="ECO:0000259" key="1">
    <source>
        <dbReference type="Pfam" id="PF07992"/>
    </source>
</evidence>
<sequence>MADAARTPSAARHDVVILGGGNAGIAVAAHLRRRGISDVAIVEPSRTHTYRPLLSYVGGGEASIAVAQRSQAAVTPSGVTWIRRSVVEIVPGTGDDEHTVVCDDGRRVRCRDLVVATGLVPDHDELPGVTAALTTPGVVSNYLDAATRTWTGIRTLGRTGGHAVFTLPRPPVSCSATTLKPLFLALDQWRDHHASVWTTLLVDRPTLTGVDDLDRTIRRALDDRGVRVRYDTAVVGLDPDARRITARTSTGTQDSLDYDLLHLVPPYRAGTQIADAGLASDHAGLVDVDPETFAHNRFPRVWSLGDCADLGTDPSGGALRKQAPVCAHNIRAARRGESPQRYDGYTVAPVTLSRHRAILGEFDRTRALTTSLPAFLSPLRPRLLIWAFDRYALPQIYWRLILRGLA</sequence>
<dbReference type="EMBL" id="JBHTIL010000001">
    <property type="protein sequence ID" value="MFD0925148.1"/>
    <property type="molecule type" value="Genomic_DNA"/>
</dbReference>
<dbReference type="PANTHER" id="PTHR10632:SF2">
    <property type="entry name" value="SULFIDE:QUINONE OXIDOREDUCTASE, MITOCHONDRIAL"/>
    <property type="match status" value="1"/>
</dbReference>
<keyword evidence="2" id="KW-0560">Oxidoreductase</keyword>
<dbReference type="Gene3D" id="3.50.50.60">
    <property type="entry name" value="FAD/NAD(P)-binding domain"/>
    <property type="match status" value="2"/>
</dbReference>
<dbReference type="PANTHER" id="PTHR10632">
    <property type="entry name" value="SULFIDE:QUINONE OXIDOREDUCTASE"/>
    <property type="match status" value="1"/>
</dbReference>
<proteinExistence type="predicted"/>
<dbReference type="Proteomes" id="UP001597068">
    <property type="component" value="Unassembled WGS sequence"/>
</dbReference>
<accession>A0ABW3G527</accession>
<protein>
    <submittedName>
        <fullName evidence="2">NAD(P)/FAD-dependent oxidoreductase</fullName>
        <ecNumber evidence="2">1.6.5.-</ecNumber>
    </submittedName>
</protein>
<evidence type="ECO:0000313" key="2">
    <source>
        <dbReference type="EMBL" id="MFD0925148.1"/>
    </source>
</evidence>
<reference evidence="3" key="1">
    <citation type="journal article" date="2019" name="Int. J. Syst. Evol. Microbiol.">
        <title>The Global Catalogue of Microorganisms (GCM) 10K type strain sequencing project: providing services to taxonomists for standard genome sequencing and annotation.</title>
        <authorList>
            <consortium name="The Broad Institute Genomics Platform"/>
            <consortium name="The Broad Institute Genome Sequencing Center for Infectious Disease"/>
            <person name="Wu L."/>
            <person name="Ma J."/>
        </authorList>
    </citation>
    <scope>NUCLEOTIDE SEQUENCE [LARGE SCALE GENOMIC DNA]</scope>
    <source>
        <strain evidence="3">CCUG 50873</strain>
    </source>
</reference>
<name>A0ABW3G527_9NOCA</name>
<dbReference type="PRINTS" id="PR00368">
    <property type="entry name" value="FADPNR"/>
</dbReference>
<dbReference type="Pfam" id="PF07992">
    <property type="entry name" value="Pyr_redox_2"/>
    <property type="match status" value="2"/>
</dbReference>
<evidence type="ECO:0000313" key="3">
    <source>
        <dbReference type="Proteomes" id="UP001597068"/>
    </source>
</evidence>
<dbReference type="GO" id="GO:0016491">
    <property type="term" value="F:oxidoreductase activity"/>
    <property type="evidence" value="ECO:0007669"/>
    <property type="project" value="UniProtKB-KW"/>
</dbReference>
<dbReference type="InterPro" id="IPR023753">
    <property type="entry name" value="FAD/NAD-binding_dom"/>
</dbReference>
<keyword evidence="3" id="KW-1185">Reference proteome</keyword>
<dbReference type="InterPro" id="IPR015904">
    <property type="entry name" value="Sulphide_quinone_reductase"/>
</dbReference>
<organism evidence="2 3">
    <name type="scientific">Williamsia deligens</name>
    <dbReference type="NCBI Taxonomy" id="321325"/>
    <lineage>
        <taxon>Bacteria</taxon>
        <taxon>Bacillati</taxon>
        <taxon>Actinomycetota</taxon>
        <taxon>Actinomycetes</taxon>
        <taxon>Mycobacteriales</taxon>
        <taxon>Nocardiaceae</taxon>
        <taxon>Williamsia</taxon>
    </lineage>
</organism>
<comment type="caution">
    <text evidence="2">The sequence shown here is derived from an EMBL/GenBank/DDBJ whole genome shotgun (WGS) entry which is preliminary data.</text>
</comment>
<feature type="domain" description="FAD/NAD(P)-binding" evidence="1">
    <location>
        <begin position="13"/>
        <end position="133"/>
    </location>
</feature>
<dbReference type="SUPFAM" id="SSF51905">
    <property type="entry name" value="FAD/NAD(P)-binding domain"/>
    <property type="match status" value="1"/>
</dbReference>
<feature type="domain" description="FAD/NAD(P)-binding" evidence="1">
    <location>
        <begin position="200"/>
        <end position="313"/>
    </location>
</feature>
<dbReference type="EC" id="1.6.5.-" evidence="2"/>